<accession>A0A0H1BDL1</accession>
<organism evidence="2 3">
    <name type="scientific">Blastomyces silverae</name>
    <dbReference type="NCBI Taxonomy" id="2060906"/>
    <lineage>
        <taxon>Eukaryota</taxon>
        <taxon>Fungi</taxon>
        <taxon>Dikarya</taxon>
        <taxon>Ascomycota</taxon>
        <taxon>Pezizomycotina</taxon>
        <taxon>Eurotiomycetes</taxon>
        <taxon>Eurotiomycetidae</taxon>
        <taxon>Onygenales</taxon>
        <taxon>Ajellomycetaceae</taxon>
        <taxon>Blastomyces</taxon>
    </lineage>
</organism>
<gene>
    <name evidence="2" type="ORF">EMPG_15155</name>
</gene>
<dbReference type="Proteomes" id="UP000053573">
    <property type="component" value="Unassembled WGS sequence"/>
</dbReference>
<protein>
    <submittedName>
        <fullName evidence="2">Uncharacterized protein</fullName>
    </submittedName>
</protein>
<dbReference type="AlphaFoldDB" id="A0A0H1BDL1"/>
<dbReference type="OrthoDB" id="4507903at2759"/>
<dbReference type="EMBL" id="LDEV01002353">
    <property type="protein sequence ID" value="KLJ09420.1"/>
    <property type="molecule type" value="Genomic_DNA"/>
</dbReference>
<evidence type="ECO:0000313" key="2">
    <source>
        <dbReference type="EMBL" id="KLJ09420.1"/>
    </source>
</evidence>
<keyword evidence="3" id="KW-1185">Reference proteome</keyword>
<comment type="caution">
    <text evidence="2">The sequence shown here is derived from an EMBL/GenBank/DDBJ whole genome shotgun (WGS) entry which is preliminary data.</text>
</comment>
<evidence type="ECO:0000313" key="3">
    <source>
        <dbReference type="Proteomes" id="UP000053573"/>
    </source>
</evidence>
<evidence type="ECO:0000256" key="1">
    <source>
        <dbReference type="SAM" id="MobiDB-lite"/>
    </source>
</evidence>
<proteinExistence type="predicted"/>
<feature type="region of interest" description="Disordered" evidence="1">
    <location>
        <begin position="37"/>
        <end position="78"/>
    </location>
</feature>
<name>A0A0H1BDL1_9EURO</name>
<reference evidence="3" key="1">
    <citation type="journal article" date="2015" name="PLoS Genet.">
        <title>The dynamic genome and transcriptome of the human fungal pathogen Blastomyces and close relative Emmonsia.</title>
        <authorList>
            <person name="Munoz J.F."/>
            <person name="Gauthier G.M."/>
            <person name="Desjardins C.A."/>
            <person name="Gallo J.E."/>
            <person name="Holder J."/>
            <person name="Sullivan T.D."/>
            <person name="Marty A.J."/>
            <person name="Carmen J.C."/>
            <person name="Chen Z."/>
            <person name="Ding L."/>
            <person name="Gujja S."/>
            <person name="Magrini V."/>
            <person name="Misas E."/>
            <person name="Mitreva M."/>
            <person name="Priest M."/>
            <person name="Saif S."/>
            <person name="Whiston E.A."/>
            <person name="Young S."/>
            <person name="Zeng Q."/>
            <person name="Goldman W.E."/>
            <person name="Mardis E.R."/>
            <person name="Taylor J.W."/>
            <person name="McEwen J.G."/>
            <person name="Clay O.K."/>
            <person name="Klein B.S."/>
            <person name="Cuomo C.A."/>
        </authorList>
    </citation>
    <scope>NUCLEOTIDE SEQUENCE [LARGE SCALE GENOMIC DNA]</scope>
    <source>
        <strain evidence="3">UAMH 139</strain>
    </source>
</reference>
<sequence>MPCQFSSVSSVSINVDGIRRIVEGQWTFVWSHVHHTHRQSGPKESFKMPDGQDSDNADRRSSGEAPATEEATVGVKVGVKTLHNSVPRAEQLSGRGI</sequence>